<proteinExistence type="inferred from homology"/>
<dbReference type="SMART" id="SM00382">
    <property type="entry name" value="AAA"/>
    <property type="match status" value="1"/>
</dbReference>
<dbReference type="InterPro" id="IPR013563">
    <property type="entry name" value="Oligopep_ABC_C"/>
</dbReference>
<dbReference type="InterPro" id="IPR003593">
    <property type="entry name" value="AAA+_ATPase"/>
</dbReference>
<dbReference type="InterPro" id="IPR017871">
    <property type="entry name" value="ABC_transporter-like_CS"/>
</dbReference>
<organism evidence="7 8">
    <name type="scientific">Mesorhizobium muleiense</name>
    <dbReference type="NCBI Taxonomy" id="1004279"/>
    <lineage>
        <taxon>Bacteria</taxon>
        <taxon>Pseudomonadati</taxon>
        <taxon>Pseudomonadota</taxon>
        <taxon>Alphaproteobacteria</taxon>
        <taxon>Hyphomicrobiales</taxon>
        <taxon>Phyllobacteriaceae</taxon>
        <taxon>Mesorhizobium</taxon>
    </lineage>
</organism>
<dbReference type="Pfam" id="PF08352">
    <property type="entry name" value="oligo_HPY"/>
    <property type="match status" value="1"/>
</dbReference>
<dbReference type="Proteomes" id="UP000198894">
    <property type="component" value="Unassembled WGS sequence"/>
</dbReference>
<dbReference type="InterPro" id="IPR050319">
    <property type="entry name" value="ABC_transp_ATP-bind"/>
</dbReference>
<keyword evidence="3" id="KW-0813">Transport</keyword>
<dbReference type="PROSITE" id="PS50893">
    <property type="entry name" value="ABC_TRANSPORTER_2"/>
    <property type="match status" value="1"/>
</dbReference>
<dbReference type="FunFam" id="3.40.50.300:FF:000016">
    <property type="entry name" value="Oligopeptide ABC transporter ATP-binding component"/>
    <property type="match status" value="1"/>
</dbReference>
<name>A0A1G9DSH3_9HYPH</name>
<reference evidence="8" key="1">
    <citation type="submission" date="2016-10" db="EMBL/GenBank/DDBJ databases">
        <authorList>
            <person name="Varghese N."/>
            <person name="Submissions S."/>
        </authorList>
    </citation>
    <scope>NUCLEOTIDE SEQUENCE [LARGE SCALE GENOMIC DNA]</scope>
    <source>
        <strain evidence="8">CGMCC 1.11022</strain>
    </source>
</reference>
<dbReference type="SUPFAM" id="SSF52540">
    <property type="entry name" value="P-loop containing nucleoside triphosphate hydrolases"/>
    <property type="match status" value="1"/>
</dbReference>
<comment type="similarity">
    <text evidence="2">Belongs to the ABC transporter superfamily.</text>
</comment>
<dbReference type="GO" id="GO:0016887">
    <property type="term" value="F:ATP hydrolysis activity"/>
    <property type="evidence" value="ECO:0007669"/>
    <property type="project" value="InterPro"/>
</dbReference>
<comment type="subcellular location">
    <subcellularLocation>
        <location evidence="1">Cell inner membrane</location>
        <topology evidence="1">Peripheral membrane protein</topology>
    </subcellularLocation>
</comment>
<protein>
    <submittedName>
        <fullName evidence="7">Peptide/nickel transport system ATP-binding protein</fullName>
    </submittedName>
</protein>
<dbReference type="AlphaFoldDB" id="A0A1G9DSH3"/>
<dbReference type="EMBL" id="FNEE01000018">
    <property type="protein sequence ID" value="SDK66829.1"/>
    <property type="molecule type" value="Genomic_DNA"/>
</dbReference>
<accession>A0A1G9DSH3</accession>
<evidence type="ECO:0000256" key="3">
    <source>
        <dbReference type="ARBA" id="ARBA00022448"/>
    </source>
</evidence>
<dbReference type="PANTHER" id="PTHR43776">
    <property type="entry name" value="TRANSPORT ATP-BINDING PROTEIN"/>
    <property type="match status" value="1"/>
</dbReference>
<dbReference type="InterPro" id="IPR003439">
    <property type="entry name" value="ABC_transporter-like_ATP-bd"/>
</dbReference>
<keyword evidence="8" id="KW-1185">Reference proteome</keyword>
<evidence type="ECO:0000256" key="1">
    <source>
        <dbReference type="ARBA" id="ARBA00004417"/>
    </source>
</evidence>
<evidence type="ECO:0000256" key="2">
    <source>
        <dbReference type="ARBA" id="ARBA00005417"/>
    </source>
</evidence>
<dbReference type="GO" id="GO:0055085">
    <property type="term" value="P:transmembrane transport"/>
    <property type="evidence" value="ECO:0007669"/>
    <property type="project" value="UniProtKB-ARBA"/>
</dbReference>
<dbReference type="CDD" id="cd03257">
    <property type="entry name" value="ABC_NikE_OppD_transporters"/>
    <property type="match status" value="1"/>
</dbReference>
<evidence type="ECO:0000256" key="5">
    <source>
        <dbReference type="ARBA" id="ARBA00022840"/>
    </source>
</evidence>
<keyword evidence="5 7" id="KW-0067">ATP-binding</keyword>
<dbReference type="NCBIfam" id="TIGR01727">
    <property type="entry name" value="oligo_HPY"/>
    <property type="match status" value="1"/>
</dbReference>
<dbReference type="PANTHER" id="PTHR43776:SF7">
    <property type="entry name" value="D,D-DIPEPTIDE TRANSPORT ATP-BINDING PROTEIN DDPF-RELATED"/>
    <property type="match status" value="1"/>
</dbReference>
<sequence>MSALLRVQDLCVRFRTMGPLKALATGTKHPFVDAVCGVSFEIRKGETLGLVGESGSGKSTVARAIMGLRPPVRGSIRFEGQELTGLTVAERKPYLRRMTMTFQDPIGSLSPRLTVRSLLSEPFRIHGLSNRDAGAETERLLRMVGLPTDFARRYPHQLSGGQARRVGVARALALNPDLIIADEPTAGLDVSVQGEVLNLFARLQDELGIAILIITHNLNVVRHITDRMAIMYLGRFVEIGPTEQIFDQPRHPYTQALLSANTEPDPDAVLNRIEIKGEVPSLMRRPSGCEFHTRCRYVQKICSSVFPETSVSPNDAKHSFKCHFPLEPETARSLQQRPPVPIGSRF</sequence>
<keyword evidence="4" id="KW-0547">Nucleotide-binding</keyword>
<evidence type="ECO:0000313" key="7">
    <source>
        <dbReference type="EMBL" id="SDK66829.1"/>
    </source>
</evidence>
<feature type="domain" description="ABC transporter" evidence="6">
    <location>
        <begin position="5"/>
        <end position="258"/>
    </location>
</feature>
<dbReference type="InterPro" id="IPR027417">
    <property type="entry name" value="P-loop_NTPase"/>
</dbReference>
<dbReference type="Gene3D" id="3.40.50.300">
    <property type="entry name" value="P-loop containing nucleotide triphosphate hydrolases"/>
    <property type="match status" value="1"/>
</dbReference>
<evidence type="ECO:0000256" key="4">
    <source>
        <dbReference type="ARBA" id="ARBA00022741"/>
    </source>
</evidence>
<evidence type="ECO:0000259" key="6">
    <source>
        <dbReference type="PROSITE" id="PS50893"/>
    </source>
</evidence>
<dbReference type="Pfam" id="PF00005">
    <property type="entry name" value="ABC_tran"/>
    <property type="match status" value="1"/>
</dbReference>
<dbReference type="PROSITE" id="PS00211">
    <property type="entry name" value="ABC_TRANSPORTER_1"/>
    <property type="match status" value="1"/>
</dbReference>
<evidence type="ECO:0000313" key="8">
    <source>
        <dbReference type="Proteomes" id="UP000198894"/>
    </source>
</evidence>
<dbReference type="GO" id="GO:0005886">
    <property type="term" value="C:plasma membrane"/>
    <property type="evidence" value="ECO:0007669"/>
    <property type="project" value="UniProtKB-SubCell"/>
</dbReference>
<gene>
    <name evidence="7" type="ORF">SAMN05428953_118117</name>
</gene>
<dbReference type="GO" id="GO:0015833">
    <property type="term" value="P:peptide transport"/>
    <property type="evidence" value="ECO:0007669"/>
    <property type="project" value="InterPro"/>
</dbReference>
<dbReference type="GO" id="GO:0005524">
    <property type="term" value="F:ATP binding"/>
    <property type="evidence" value="ECO:0007669"/>
    <property type="project" value="UniProtKB-KW"/>
</dbReference>